<dbReference type="AlphaFoldDB" id="G0GFM0"/>
<gene>
    <name evidence="7" type="ordered locus">Spith_2164</name>
</gene>
<organism evidence="7 8">
    <name type="scientific">Winmispira thermophila (strain ATCC 700085 / DSM 6578 / Z-1203)</name>
    <name type="common">Spirochaeta thermophila</name>
    <dbReference type="NCBI Taxonomy" id="869211"/>
    <lineage>
        <taxon>Bacteria</taxon>
        <taxon>Pseudomonadati</taxon>
        <taxon>Spirochaetota</taxon>
        <taxon>Spirochaetia</taxon>
        <taxon>Winmispirales</taxon>
        <taxon>Winmispiraceae</taxon>
        <taxon>Winmispira</taxon>
    </lineage>
</organism>
<dbReference type="OrthoDB" id="9803319at2"/>
<dbReference type="PROSITE" id="PS51379">
    <property type="entry name" value="4FE4S_FER_2"/>
    <property type="match status" value="1"/>
</dbReference>
<evidence type="ECO:0000256" key="2">
    <source>
        <dbReference type="ARBA" id="ARBA00022723"/>
    </source>
</evidence>
<dbReference type="GO" id="GO:0046872">
    <property type="term" value="F:metal ion binding"/>
    <property type="evidence" value="ECO:0007669"/>
    <property type="project" value="UniProtKB-KW"/>
</dbReference>
<name>G0GFM0_WINT7</name>
<dbReference type="GO" id="GO:0051536">
    <property type="term" value="F:iron-sulfur cluster binding"/>
    <property type="evidence" value="ECO:0007669"/>
    <property type="project" value="UniProtKB-KW"/>
</dbReference>
<evidence type="ECO:0000256" key="1">
    <source>
        <dbReference type="ARBA" id="ARBA00022448"/>
    </source>
</evidence>
<evidence type="ECO:0000256" key="4">
    <source>
        <dbReference type="ARBA" id="ARBA00023004"/>
    </source>
</evidence>
<proteinExistence type="predicted"/>
<dbReference type="PANTHER" id="PTHR36923:SF3">
    <property type="entry name" value="FERREDOXIN"/>
    <property type="match status" value="1"/>
</dbReference>
<protein>
    <recommendedName>
        <fullName evidence="6">4Fe-4S ferredoxin-type domain-containing protein</fullName>
    </recommendedName>
</protein>
<dbReference type="Proteomes" id="UP000007254">
    <property type="component" value="Chromosome"/>
</dbReference>
<keyword evidence="2" id="KW-0479">Metal-binding</keyword>
<dbReference type="PANTHER" id="PTHR36923">
    <property type="entry name" value="FERREDOXIN"/>
    <property type="match status" value="1"/>
</dbReference>
<evidence type="ECO:0000313" key="8">
    <source>
        <dbReference type="Proteomes" id="UP000007254"/>
    </source>
</evidence>
<keyword evidence="5" id="KW-0411">Iron-sulfur</keyword>
<dbReference type="Pfam" id="PF13370">
    <property type="entry name" value="Fer4_13"/>
    <property type="match status" value="1"/>
</dbReference>
<keyword evidence="8" id="KW-1185">Reference proteome</keyword>
<accession>G0GFM0</accession>
<dbReference type="HOGENOM" id="CLU_139698_6_4_12"/>
<dbReference type="Gene3D" id="3.30.70.20">
    <property type="match status" value="1"/>
</dbReference>
<keyword evidence="3" id="KW-0249">Electron transport</keyword>
<feature type="domain" description="4Fe-4S ferredoxin-type" evidence="6">
    <location>
        <begin position="1"/>
        <end position="29"/>
    </location>
</feature>
<dbReference type="KEGG" id="stq:Spith_2164"/>
<evidence type="ECO:0000259" key="6">
    <source>
        <dbReference type="PROSITE" id="PS51379"/>
    </source>
</evidence>
<dbReference type="InterPro" id="IPR017896">
    <property type="entry name" value="4Fe4S_Fe-S-bd"/>
</dbReference>
<evidence type="ECO:0000256" key="3">
    <source>
        <dbReference type="ARBA" id="ARBA00022982"/>
    </source>
</evidence>
<evidence type="ECO:0000313" key="7">
    <source>
        <dbReference type="EMBL" id="AEJ62419.1"/>
    </source>
</evidence>
<reference evidence="7 8" key="1">
    <citation type="submission" date="2011-06" db="EMBL/GenBank/DDBJ databases">
        <title>The complete genome of Spirochaeta thermophila DSM 6578.</title>
        <authorList>
            <consortium name="US DOE Joint Genome Institute (JGI-PGF)"/>
            <person name="Lucas S."/>
            <person name="Lapidus A."/>
            <person name="Bruce D."/>
            <person name="Goodwin L."/>
            <person name="Pitluck S."/>
            <person name="Peters L."/>
            <person name="Kyrpides N."/>
            <person name="Mavromatis K."/>
            <person name="Ivanova N."/>
            <person name="Mikailova N."/>
            <person name="Pagani I."/>
            <person name="Chertkov O."/>
            <person name="Detter J.C."/>
            <person name="Tapia R."/>
            <person name="Han C."/>
            <person name="Land M."/>
            <person name="Hauser L."/>
            <person name="Markowitz V."/>
            <person name="Cheng J.-F."/>
            <person name="Hugenholtz P."/>
            <person name="Woyke T."/>
            <person name="Wu D."/>
            <person name="Spring S."/>
            <person name="Merkhoffer B."/>
            <person name="Schneider S."/>
            <person name="Klenk H.-P."/>
            <person name="Eisen J.A."/>
        </authorList>
    </citation>
    <scope>NUCLEOTIDE SEQUENCE [LARGE SCALE GENOMIC DNA]</scope>
    <source>
        <strain evidence="8">ATCC 700085 / DSM 6578 / Z-1203</strain>
    </source>
</reference>
<keyword evidence="1" id="KW-0813">Transport</keyword>
<dbReference type="InterPro" id="IPR051269">
    <property type="entry name" value="Fe-S_cluster_ET"/>
</dbReference>
<sequence length="79" mass="9003">MRVKVDTERCISCGLCEEMLPEVFKVEEKGASVLLPLIEEEDRKAVVWGLLEDCPGEALTVEGEEPRIIPFYVARPERR</sequence>
<dbReference type="SUPFAM" id="SSF54862">
    <property type="entry name" value="4Fe-4S ferredoxins"/>
    <property type="match status" value="1"/>
</dbReference>
<dbReference type="RefSeq" id="WP_014625730.1">
    <property type="nucleotide sequence ID" value="NC_017583.1"/>
</dbReference>
<dbReference type="STRING" id="869211.Spith_2164"/>
<keyword evidence="4" id="KW-0408">Iron</keyword>
<dbReference type="EMBL" id="CP002903">
    <property type="protein sequence ID" value="AEJ62419.1"/>
    <property type="molecule type" value="Genomic_DNA"/>
</dbReference>
<evidence type="ECO:0000256" key="5">
    <source>
        <dbReference type="ARBA" id="ARBA00023014"/>
    </source>
</evidence>